<dbReference type="PANTHER" id="PTHR43389">
    <property type="entry name" value="V-TYPE PROTON ATPASE SUBUNIT B"/>
    <property type="match status" value="1"/>
</dbReference>
<evidence type="ECO:0000259" key="9">
    <source>
        <dbReference type="Pfam" id="PF12612"/>
    </source>
</evidence>
<evidence type="ECO:0000259" key="10">
    <source>
        <dbReference type="Pfam" id="PF22919"/>
    </source>
</evidence>
<dbReference type="Pfam" id="PF00006">
    <property type="entry name" value="ATP-synt_ab"/>
    <property type="match status" value="1"/>
</dbReference>
<dbReference type="Pfam" id="PF25767">
    <property type="entry name" value="ARM_TBCD_2nd"/>
    <property type="match status" value="1"/>
</dbReference>
<dbReference type="NCBIfam" id="TIGR01040">
    <property type="entry name" value="V-ATPase_V1_B"/>
    <property type="match status" value="1"/>
</dbReference>
<keyword evidence="4" id="KW-0375">Hydrogen ion transport</keyword>
<comment type="caution">
    <text evidence="12">The sequence shown here is derived from an EMBL/GenBank/DDBJ whole genome shotgun (WGS) entry which is preliminary data.</text>
</comment>
<dbReference type="Pfam" id="PF23579">
    <property type="entry name" value="ARM_TBCD"/>
    <property type="match status" value="1"/>
</dbReference>
<dbReference type="Pfam" id="PF22919">
    <property type="entry name" value="ATP-synt_VA_C"/>
    <property type="match status" value="1"/>
</dbReference>
<evidence type="ECO:0000256" key="3">
    <source>
        <dbReference type="ARBA" id="ARBA00022448"/>
    </source>
</evidence>
<dbReference type="InterPro" id="IPR055190">
    <property type="entry name" value="ATP-synt_VA_C"/>
</dbReference>
<sequence>MAYEKDRSYATFERHDEYVQIQNTLVNQDLFVEPDTELDKKEVLLVSKLSVILNDYQEQSYLLDPFLESLLSPVINKFKGFVHDHSNVSGKVPSTRRVERLCLILYGYVKFRGYKIIVRFFPHEIADLPIALNFMSMQEGVVQHHSLWALRYIMMLWLSLVSMLPFDLAQFDDESEPGHAARSLELIGKTYLGKAGLERDGAALLLSRLYMRRDIKYAFPEFVRSFNIQSRTREVDVITAIGSLQVINEIVKSGSVDQVLDFIPEYLEIIECLNEGSIFVTNTILRKLRAKLISRMAVRMLPPPRVRKRGRMLDASLSTTNEHETGIGEHEIPEVVETLLQYLFDCLQDKDSIVRWSSAKGVARTAERLPHAFASQILGNVMDMFNIHSAAAASVYDLPSIAESTWHGATLACAEMARRSLVDADQLSVLIDWISKALYFDLRKGSHSIGSNVRDAAAYVLWSLARSHDLTSLQPYSNDLARKLVTVALFDREIHIRRAASAAFQEHVGRTGLFPHGIDVLRKTDFYAISSRQHAFIVAAPQVAEHLEYRPYLIDHLLRVVLRHWDVGMREIGSKSLREICKLNLLELGPSMTRRTTELLKSYDICDVQGALLALSETSAAYRDLDDPEIRDRLLRETFSYLSFVDKDVIFGPRNGTVVAAACQLIGNAITLAEIELKERSSALDWKKIIDHGLRYRLETVQAAAAAAYAAISEREDLSDDIRRLIKDLKSGLPIFQQSLANVLGLIDYNKCQRSLSPSLGYLLDQTKASSRAAIEVRRNSYRALPRILHTLSHNLTNSLSPPMVQSIIDSLLSGLNDYTIDERGDVGSDLFAVAASVENFEEYLPLPKYQHAVAGILKQGVERLDNVRQEAGICFSRLLRLPPVKSGECVWSLPGLSLFEENFSMMDTTLPSWLARESERDEPPDWANGAWLFPRAVKLVTISEFQPLVLKGLILSIGCKTEGTHRPAAKSMSAFAKSLPASNDEGYSLTDLLTDVMGVARANATLNSVVVPVLQTLTILLEADALLSLVDIPLGVKKLSALLDLVTRNVGRFKNVQRIQESMKITVNLIAIEVVSRRAISCLSDFLVHPYPRIRADTAEYLYLFLQGTDALEIEEEAEEILLETEWSSDNAEVAKNASQRLLVLLLASAVVDSYPLSPGAPEIYLKIMSDPRISDQDLARINAAAVTKEYRVQPHLDYRTVSAINGPLVVLDNVKFPSYNEIVQLTLPDGSKRGGQVLEVQGKKAIVQVFEGTSGVDVKATHVEFTGSSMKLPVAEDMLGRIFNGSGNPIDQGPKVFAEDYLDINGSPINPCSRIYPEEMIQTGISTIDVMNSIARGQKIPIFSAAGLPHNEIAAQIVRQAGLVKGPTKDVHDGHEDNFSVVFAAMGVNMETARFFKEDFESNGSLDRVTLFLNLANDPTIERIITPRLALTTAEYYAYQLEKHVLVILTDMSSYADALREVSAAREEVPGRRGYPGYMYTDLSTIYERAGRVEGRNGSITQIPILTMPNDDITHPIPDLTGYITEGQIFVDRQLSNRQIYPPINVLPSLSRLMKSAIGDKLTRKDHGDVSNQLYAKYAIGRDAAAMKAVVGEEALSPEDKLALEFLDKFETQFVGQGAYESRSIFDSLEIAWSLLRIFPKEQLNRINPKIIAEFYGRKASKKPTLGSEANEGTLVRKIS</sequence>
<dbReference type="CDD" id="cd18112">
    <property type="entry name" value="ATP-synt_V_A-type_beta_C"/>
    <property type="match status" value="1"/>
</dbReference>
<dbReference type="CDD" id="cd18118">
    <property type="entry name" value="ATP-synt_V_A-type_beta_N"/>
    <property type="match status" value="1"/>
</dbReference>
<evidence type="ECO:0000259" key="8">
    <source>
        <dbReference type="Pfam" id="PF02874"/>
    </source>
</evidence>
<dbReference type="InterPro" id="IPR020003">
    <property type="entry name" value="ATPase_a/bsu_AS"/>
</dbReference>
<dbReference type="HAMAP" id="MF_00310">
    <property type="entry name" value="ATP_synth_B_arch"/>
    <property type="match status" value="1"/>
</dbReference>
<evidence type="ECO:0000256" key="4">
    <source>
        <dbReference type="ARBA" id="ARBA00022781"/>
    </source>
</evidence>
<evidence type="ECO:0000313" key="12">
    <source>
        <dbReference type="EMBL" id="KAF7768213.1"/>
    </source>
</evidence>
<dbReference type="GO" id="GO:0005524">
    <property type="term" value="F:ATP binding"/>
    <property type="evidence" value="ECO:0007669"/>
    <property type="project" value="InterPro"/>
</dbReference>
<keyword evidence="5" id="KW-0406">Ion transport</keyword>
<dbReference type="InterPro" id="IPR011989">
    <property type="entry name" value="ARM-like"/>
</dbReference>
<dbReference type="InterPro" id="IPR005723">
    <property type="entry name" value="ATPase_V1-cplx_bsu"/>
</dbReference>
<dbReference type="Pfam" id="PF02874">
    <property type="entry name" value="ATP-synt_ab_N"/>
    <property type="match status" value="1"/>
</dbReference>
<dbReference type="GO" id="GO:0046034">
    <property type="term" value="P:ATP metabolic process"/>
    <property type="evidence" value="ECO:0007669"/>
    <property type="project" value="InterPro"/>
</dbReference>
<dbReference type="Gene3D" id="3.40.50.12240">
    <property type="match status" value="1"/>
</dbReference>
<dbReference type="NCBIfam" id="NF003235">
    <property type="entry name" value="PRK04196.1"/>
    <property type="match status" value="1"/>
</dbReference>
<dbReference type="PANTHER" id="PTHR43389:SF4">
    <property type="entry name" value="V-TYPE PROTON ATPASE SUBUNIT B"/>
    <property type="match status" value="1"/>
</dbReference>
<evidence type="ECO:0000256" key="6">
    <source>
        <dbReference type="ARBA" id="ARBA00030314"/>
    </source>
</evidence>
<dbReference type="SUPFAM" id="SSF52540">
    <property type="entry name" value="P-loop containing nucleoside triphosphate hydrolases"/>
    <property type="match status" value="1"/>
</dbReference>
<evidence type="ECO:0000256" key="5">
    <source>
        <dbReference type="ARBA" id="ARBA00023065"/>
    </source>
</evidence>
<dbReference type="GO" id="GO:0046961">
    <property type="term" value="F:proton-transporting ATPase activity, rotational mechanism"/>
    <property type="evidence" value="ECO:0007669"/>
    <property type="project" value="InterPro"/>
</dbReference>
<name>A0A8H7EYY0_AGABI</name>
<dbReference type="InterPro" id="IPR004100">
    <property type="entry name" value="ATPase_F1/V1/A1_a/bsu_N"/>
</dbReference>
<reference evidence="12 13" key="1">
    <citation type="journal article" name="Sci. Rep.">
        <title>Telomere-to-telomere assembled and centromere annotated genomes of the two main subspecies of the button mushroom Agaricus bisporus reveal especially polymorphic chromosome ends.</title>
        <authorList>
            <person name="Sonnenberg A.S.M."/>
            <person name="Sedaghat-Telgerd N."/>
            <person name="Lavrijssen B."/>
            <person name="Ohm R.A."/>
            <person name="Hendrickx P.M."/>
            <person name="Scholtmeijer K."/>
            <person name="Baars J.J.P."/>
            <person name="van Peer A."/>
        </authorList>
    </citation>
    <scope>NUCLEOTIDE SEQUENCE [LARGE SCALE GENOMIC DNA]</scope>
    <source>
        <strain evidence="12 13">H119_p4</strain>
    </source>
</reference>
<dbReference type="InterPro" id="IPR022577">
    <property type="entry name" value="TBCD_C"/>
</dbReference>
<dbReference type="EMBL" id="JABXXO010000010">
    <property type="protein sequence ID" value="KAF7768213.1"/>
    <property type="molecule type" value="Genomic_DNA"/>
</dbReference>
<keyword evidence="3" id="KW-0813">Transport</keyword>
<evidence type="ECO:0000256" key="2">
    <source>
        <dbReference type="ARBA" id="ARBA00013419"/>
    </source>
</evidence>
<dbReference type="InterPro" id="IPR022879">
    <property type="entry name" value="V-ATPase_su_B/beta"/>
</dbReference>
<evidence type="ECO:0000256" key="1">
    <source>
        <dbReference type="ARBA" id="ARBA00008936"/>
    </source>
</evidence>
<dbReference type="Proteomes" id="UP000629468">
    <property type="component" value="Unassembled WGS sequence"/>
</dbReference>
<protein>
    <recommendedName>
        <fullName evidence="2">V-type proton ATPase subunit B</fullName>
    </recommendedName>
    <alternativeName>
        <fullName evidence="6">Vacuolar proton pump subunit B</fullName>
    </alternativeName>
</protein>
<feature type="domain" description="Tubulin-folding cofactor D C-terminal" evidence="9">
    <location>
        <begin position="851"/>
        <end position="1059"/>
    </location>
</feature>
<dbReference type="GO" id="GO:0007035">
    <property type="term" value="P:vacuolar acidification"/>
    <property type="evidence" value="ECO:0007669"/>
    <property type="project" value="TreeGrafter"/>
</dbReference>
<proteinExistence type="inferred from homology"/>
<feature type="domain" description="ATP synthase A/B type C-terminal" evidence="10">
    <location>
        <begin position="1559"/>
        <end position="1658"/>
    </location>
</feature>
<evidence type="ECO:0000259" key="7">
    <source>
        <dbReference type="Pfam" id="PF00006"/>
    </source>
</evidence>
<dbReference type="InterPro" id="IPR000194">
    <property type="entry name" value="ATPase_F1/V1/A1_a/bsu_nucl-bd"/>
</dbReference>
<dbReference type="Gene3D" id="1.25.10.10">
    <property type="entry name" value="Leucine-rich Repeat Variant"/>
    <property type="match status" value="2"/>
</dbReference>
<dbReference type="InterPro" id="IPR058033">
    <property type="entry name" value="ARM_TBCD_2nd"/>
</dbReference>
<dbReference type="GO" id="GO:0033180">
    <property type="term" value="C:proton-transporting V-type ATPase, V1 domain"/>
    <property type="evidence" value="ECO:0007669"/>
    <property type="project" value="InterPro"/>
</dbReference>
<dbReference type="Pfam" id="PF12612">
    <property type="entry name" value="TFCD_C"/>
    <property type="match status" value="1"/>
</dbReference>
<accession>A0A8H7EYY0</accession>
<feature type="domain" description="ATPase F1/V1/A1 complex alpha/beta subunit nucleotide-binding" evidence="7">
    <location>
        <begin position="1326"/>
        <end position="1553"/>
    </location>
</feature>
<dbReference type="SUPFAM" id="SSF48371">
    <property type="entry name" value="ARM repeat"/>
    <property type="match status" value="2"/>
</dbReference>
<dbReference type="InterPro" id="IPR016024">
    <property type="entry name" value="ARM-type_fold"/>
</dbReference>
<dbReference type="InterPro" id="IPR027417">
    <property type="entry name" value="P-loop_NTPase"/>
</dbReference>
<gene>
    <name evidence="12" type="ORF">Agabi119p4_7456</name>
</gene>
<evidence type="ECO:0000259" key="11">
    <source>
        <dbReference type="Pfam" id="PF25767"/>
    </source>
</evidence>
<evidence type="ECO:0000313" key="13">
    <source>
        <dbReference type="Proteomes" id="UP000629468"/>
    </source>
</evidence>
<dbReference type="PROSITE" id="PS00152">
    <property type="entry name" value="ATPASE_ALPHA_BETA"/>
    <property type="match status" value="1"/>
</dbReference>
<organism evidence="12 13">
    <name type="scientific">Agaricus bisporus var. burnettii</name>
    <dbReference type="NCBI Taxonomy" id="192524"/>
    <lineage>
        <taxon>Eukaryota</taxon>
        <taxon>Fungi</taxon>
        <taxon>Dikarya</taxon>
        <taxon>Basidiomycota</taxon>
        <taxon>Agaricomycotina</taxon>
        <taxon>Agaricomycetes</taxon>
        <taxon>Agaricomycetidae</taxon>
        <taxon>Agaricales</taxon>
        <taxon>Agaricineae</taxon>
        <taxon>Agaricaceae</taxon>
        <taxon>Agaricus</taxon>
    </lineage>
</organism>
<feature type="domain" description="Tubulin-folding cofactor D ARM repeats" evidence="11">
    <location>
        <begin position="319"/>
        <end position="518"/>
    </location>
</feature>
<dbReference type="FunFam" id="3.40.50.12240:FF:000001">
    <property type="entry name" value="V-type proton ATPase subunit B, brain"/>
    <property type="match status" value="1"/>
</dbReference>
<dbReference type="CDD" id="cd01135">
    <property type="entry name" value="V_A-ATPase_B"/>
    <property type="match status" value="1"/>
</dbReference>
<comment type="similarity">
    <text evidence="1">Belongs to the ATPase alpha/beta chains family.</text>
</comment>
<feature type="domain" description="ATPase F1/V1/A1 complex alpha/beta subunit N-terminal" evidence="8">
    <location>
        <begin position="1203"/>
        <end position="1269"/>
    </location>
</feature>